<reference evidence="3" key="1">
    <citation type="submission" date="2015-05" db="EMBL/GenBank/DDBJ databases">
        <authorList>
            <person name="Urmite Genomes"/>
        </authorList>
    </citation>
    <scope>NUCLEOTIDE SEQUENCE [LARGE SCALE GENOMIC DNA]</scope>
    <source>
        <strain evidence="3">LF1</strain>
    </source>
</reference>
<evidence type="ECO:0000256" key="1">
    <source>
        <dbReference type="SAM" id="Phobius"/>
    </source>
</evidence>
<dbReference type="Proteomes" id="UP000199087">
    <property type="component" value="Unassembled WGS sequence"/>
</dbReference>
<feature type="transmembrane region" description="Helical" evidence="1">
    <location>
        <begin position="39"/>
        <end position="58"/>
    </location>
</feature>
<evidence type="ECO:0000313" key="3">
    <source>
        <dbReference type="Proteomes" id="UP000199087"/>
    </source>
</evidence>
<gene>
    <name evidence="2" type="ORF">BN000_00174</name>
</gene>
<organism evidence="2 3">
    <name type="scientific">Neobacillus massiliamazoniensis</name>
    <dbReference type="NCBI Taxonomy" id="1499688"/>
    <lineage>
        <taxon>Bacteria</taxon>
        <taxon>Bacillati</taxon>
        <taxon>Bacillota</taxon>
        <taxon>Bacilli</taxon>
        <taxon>Bacillales</taxon>
        <taxon>Bacillaceae</taxon>
        <taxon>Neobacillus</taxon>
    </lineage>
</organism>
<protein>
    <submittedName>
        <fullName evidence="2">Uncharacterized protein</fullName>
    </submittedName>
</protein>
<keyword evidence="1" id="KW-0472">Membrane</keyword>
<keyword evidence="1" id="KW-1133">Transmembrane helix</keyword>
<keyword evidence="3" id="KW-1185">Reference proteome</keyword>
<evidence type="ECO:0000313" key="2">
    <source>
        <dbReference type="EMBL" id="CRK80293.1"/>
    </source>
</evidence>
<feature type="transmembrane region" description="Helical" evidence="1">
    <location>
        <begin position="13"/>
        <end position="32"/>
    </location>
</feature>
<name>A0A0U1NQG6_9BACI</name>
<proteinExistence type="predicted"/>
<dbReference type="STRING" id="1499688.BN000_00174"/>
<accession>A0A0U1NQG6</accession>
<keyword evidence="1" id="KW-0812">Transmembrane</keyword>
<sequence length="60" mass="7045">MYLGYGHWTHDDFNTLVLFVIVIIPLLIFGKFLQKHRDIAKGIMTLIIIVMILYGLFIKH</sequence>
<dbReference type="AlphaFoldDB" id="A0A0U1NQG6"/>
<dbReference type="EMBL" id="CVRB01000001">
    <property type="protein sequence ID" value="CRK80293.1"/>
    <property type="molecule type" value="Genomic_DNA"/>
</dbReference>